<feature type="compositionally biased region" description="Gly residues" evidence="2">
    <location>
        <begin position="579"/>
        <end position="593"/>
    </location>
</feature>
<organism evidence="4 5">
    <name type="scientific">Bifidobacterium gallicum DSM 20093 = LMG 11596</name>
    <dbReference type="NCBI Taxonomy" id="561180"/>
    <lineage>
        <taxon>Bacteria</taxon>
        <taxon>Bacillati</taxon>
        <taxon>Actinomycetota</taxon>
        <taxon>Actinomycetes</taxon>
        <taxon>Bifidobacteriales</taxon>
        <taxon>Bifidobacteriaceae</taxon>
        <taxon>Bifidobacterium</taxon>
    </lineage>
</organism>
<evidence type="ECO:0000313" key="4">
    <source>
        <dbReference type="EMBL" id="KFI58897.1"/>
    </source>
</evidence>
<dbReference type="EMBL" id="JGYW01000005">
    <property type="protein sequence ID" value="KFI58897.1"/>
    <property type="molecule type" value="Genomic_DNA"/>
</dbReference>
<dbReference type="RefSeq" id="WP_052295100.1">
    <property type="nucleotide sequence ID" value="NZ_ABXB03000002.1"/>
</dbReference>
<name>A0A087AJE7_9BIFI</name>
<evidence type="ECO:0000259" key="3">
    <source>
        <dbReference type="PROSITE" id="PS50966"/>
    </source>
</evidence>
<feature type="region of interest" description="Disordered" evidence="2">
    <location>
        <begin position="556"/>
        <end position="615"/>
    </location>
</feature>
<keyword evidence="1" id="KW-0862">Zinc</keyword>
<keyword evidence="1" id="KW-0479">Metal-binding</keyword>
<gene>
    <name evidence="4" type="ORF">BGLCM_1193</name>
</gene>
<proteinExistence type="predicted"/>
<dbReference type="GO" id="GO:0008270">
    <property type="term" value="F:zinc ion binding"/>
    <property type="evidence" value="ECO:0007669"/>
    <property type="project" value="UniProtKB-KW"/>
</dbReference>
<keyword evidence="5" id="KW-1185">Reference proteome</keyword>
<evidence type="ECO:0000256" key="2">
    <source>
        <dbReference type="SAM" id="MobiDB-lite"/>
    </source>
</evidence>
<evidence type="ECO:0000313" key="5">
    <source>
        <dbReference type="Proteomes" id="UP000029074"/>
    </source>
</evidence>
<sequence length="615" mass="67314">MTREHCICGAPLKGLSVEGASRFGFVPASSLAHHNYDIPFDVGVTLLGARVFECCPNCGALVACEYPTVEGQVRDEDPLITYGPGTVYEECDVSSVPTTYRSFRALMSSGVTGGYMYSGVFKQHIADLYHTTVDQMPGWKVVRDTIMDPANIAVDEWWSAAIGRNFIVLYENAKVLRLVAAWHRVEGTDPRNERIERLQHMRTDMLSDSASDTMEVSQFKAQLELPDVKRQLIHLGNVGRARLNNNSITIGRHLLDLRLWVAQSVLAEGNALFEANAVHNTNETRFGIWHAEVDNVDNVDSASESESRPSDAQSAVDDATDDSSPLTAAAAGNGQPAASEVDMLFRHNNVVRVSCTCEEGQNGEICKHIVAAALQVASHFKTSVRLPDLSGGKSVGARGADNTSVDSERYQHYADAVSMLHQVQPTEPRFEALTAFITSFKEPPEPLHRVEFMAVDAAGSHRIGYSVYSEVVLSFIEAVLHDSDDQYTKVLHRYGLDKDVSLDILNTDHLDDTLIVALLTMLVYKERRNEGVIAEALEDGSLVRLLERLRDVDSSRGTKEDKAIRRKQLQSKGTRTGRMLGGLGVGMTGGPIGPRGLSTSPAPSPTPTQPDGDDH</sequence>
<protein>
    <submittedName>
        <fullName evidence="4">Putative SWIM zinc finger protein</fullName>
    </submittedName>
</protein>
<dbReference type="AlphaFoldDB" id="A0A087AJE7"/>
<evidence type="ECO:0000256" key="1">
    <source>
        <dbReference type="PROSITE-ProRule" id="PRU00325"/>
    </source>
</evidence>
<dbReference type="PROSITE" id="PS50966">
    <property type="entry name" value="ZF_SWIM"/>
    <property type="match status" value="1"/>
</dbReference>
<dbReference type="InterPro" id="IPR007527">
    <property type="entry name" value="Znf_SWIM"/>
</dbReference>
<comment type="caution">
    <text evidence="4">The sequence shown here is derived from an EMBL/GenBank/DDBJ whole genome shotgun (WGS) entry which is preliminary data.</text>
</comment>
<feature type="domain" description="SWIM-type" evidence="3">
    <location>
        <begin position="339"/>
        <end position="377"/>
    </location>
</feature>
<dbReference type="Proteomes" id="UP000029074">
    <property type="component" value="Unassembled WGS sequence"/>
</dbReference>
<dbReference type="Pfam" id="PF20118">
    <property type="entry name" value="DUF6508"/>
    <property type="match status" value="1"/>
</dbReference>
<reference evidence="4 5" key="1">
    <citation type="submission" date="2014-03" db="EMBL/GenBank/DDBJ databases">
        <title>Genomics of Bifidobacteria.</title>
        <authorList>
            <person name="Ventura M."/>
            <person name="Milani C."/>
            <person name="Lugli G.A."/>
        </authorList>
    </citation>
    <scope>NUCLEOTIDE SEQUENCE [LARGE SCALE GENOMIC DNA]</scope>
    <source>
        <strain evidence="4 5">LMG 11596</strain>
    </source>
</reference>
<dbReference type="InterPro" id="IPR045425">
    <property type="entry name" value="DUF6508"/>
</dbReference>
<feature type="region of interest" description="Disordered" evidence="2">
    <location>
        <begin position="298"/>
        <end position="333"/>
    </location>
</feature>
<keyword evidence="1" id="KW-0863">Zinc-finger</keyword>
<dbReference type="OrthoDB" id="3223552at2"/>
<dbReference type="Pfam" id="PF04434">
    <property type="entry name" value="SWIM"/>
    <property type="match status" value="1"/>
</dbReference>
<accession>A0A087AJE7</accession>